<dbReference type="EMBL" id="JAHUZE010000001">
    <property type="protein sequence ID" value="MBV7377607.1"/>
    <property type="molecule type" value="Genomic_DNA"/>
</dbReference>
<protein>
    <submittedName>
        <fullName evidence="5">Amino acid ABC transporter substrate-binding protein</fullName>
    </submittedName>
</protein>
<dbReference type="Pfam" id="PF13458">
    <property type="entry name" value="Peripla_BP_6"/>
    <property type="match status" value="1"/>
</dbReference>
<name>A0ABS6SXD3_9RHOB</name>
<feature type="domain" description="Leucine-binding protein" evidence="4">
    <location>
        <begin position="29"/>
        <end position="376"/>
    </location>
</feature>
<proteinExistence type="predicted"/>
<dbReference type="InterPro" id="IPR028081">
    <property type="entry name" value="Leu-bd"/>
</dbReference>
<dbReference type="PANTHER" id="PTHR30483">
    <property type="entry name" value="LEUCINE-SPECIFIC-BINDING PROTEIN"/>
    <property type="match status" value="1"/>
</dbReference>
<keyword evidence="1 3" id="KW-0732">Signal</keyword>
<dbReference type="InterPro" id="IPR051010">
    <property type="entry name" value="BCAA_transport"/>
</dbReference>
<feature type="signal peptide" evidence="3">
    <location>
        <begin position="1"/>
        <end position="24"/>
    </location>
</feature>
<evidence type="ECO:0000259" key="4">
    <source>
        <dbReference type="Pfam" id="PF13458"/>
    </source>
</evidence>
<feature type="chain" id="PRO_5046189753" evidence="3">
    <location>
        <begin position="25"/>
        <end position="399"/>
    </location>
</feature>
<evidence type="ECO:0000313" key="6">
    <source>
        <dbReference type="Proteomes" id="UP000756530"/>
    </source>
</evidence>
<keyword evidence="6" id="KW-1185">Reference proteome</keyword>
<dbReference type="CDD" id="cd06338">
    <property type="entry name" value="PBP1_ABC_ligand_binding-like"/>
    <property type="match status" value="1"/>
</dbReference>
<evidence type="ECO:0000256" key="2">
    <source>
        <dbReference type="ARBA" id="ARBA00022970"/>
    </source>
</evidence>
<keyword evidence="2" id="KW-0029">Amino-acid transport</keyword>
<evidence type="ECO:0000313" key="5">
    <source>
        <dbReference type="EMBL" id="MBV7377607.1"/>
    </source>
</evidence>
<evidence type="ECO:0000256" key="1">
    <source>
        <dbReference type="ARBA" id="ARBA00022729"/>
    </source>
</evidence>
<sequence>MKRRTFFKVTTTLAATLVAGAAFAQDNIIVGAVAPKTGPLAGGAAVTHWPNIQLWVEEVNERGGLNVGGEQRMLEVIEYDDQTNPAETIKAVQRLAQQDNADIILAPYSTGLNIAAAPIFDRLGFPQITSSAATDQIGDLSGQFNDMFFLLGRSTDLAEDAVEVLTDLREAGEIGNRVAMVNVADAFGIELMAVAKPAVEAAGFELVYETSYPLGTQDLSPIMKAVKGADPDAFVAWSYPPDTFGLTEQAMIEELDVKAFYTAVATAFPAFAGRFGAAAEGVMGIGGVNTASPEFMDYAARHEAATGAKPDYWASGMMYASLQILEEAIETTGTLDMAEVTQFIKDNAFETVMGTIDFDEQNSNTAYWTVGQWQGGEFKGIKETGRDGAVEPILKSGWE</sequence>
<accession>A0ABS6SXD3</accession>
<gene>
    <name evidence="5" type="ORF">KJP28_01635</name>
</gene>
<dbReference type="RefSeq" id="WP_218390485.1">
    <property type="nucleotide sequence ID" value="NZ_JAHUZE010000001.1"/>
</dbReference>
<evidence type="ECO:0000256" key="3">
    <source>
        <dbReference type="SAM" id="SignalP"/>
    </source>
</evidence>
<reference evidence="5 6" key="1">
    <citation type="submission" date="2021-05" db="EMBL/GenBank/DDBJ databases">
        <title>Culturable bacteria isolated from Daya Bay.</title>
        <authorList>
            <person name="Zheng W."/>
            <person name="Yu S."/>
            <person name="Huang Y."/>
        </authorList>
    </citation>
    <scope>NUCLEOTIDE SEQUENCE [LARGE SCALE GENOMIC DNA]</scope>
    <source>
        <strain evidence="5 6">DP4N28-5</strain>
    </source>
</reference>
<keyword evidence="2" id="KW-0813">Transport</keyword>
<comment type="caution">
    <text evidence="5">The sequence shown here is derived from an EMBL/GenBank/DDBJ whole genome shotgun (WGS) entry which is preliminary data.</text>
</comment>
<organism evidence="5 6">
    <name type="scientific">Maritimibacter dapengensis</name>
    <dbReference type="NCBI Taxonomy" id="2836868"/>
    <lineage>
        <taxon>Bacteria</taxon>
        <taxon>Pseudomonadati</taxon>
        <taxon>Pseudomonadota</taxon>
        <taxon>Alphaproteobacteria</taxon>
        <taxon>Rhodobacterales</taxon>
        <taxon>Roseobacteraceae</taxon>
        <taxon>Maritimibacter</taxon>
    </lineage>
</organism>
<dbReference type="Proteomes" id="UP000756530">
    <property type="component" value="Unassembled WGS sequence"/>
</dbReference>
<dbReference type="PANTHER" id="PTHR30483:SF6">
    <property type="entry name" value="PERIPLASMIC BINDING PROTEIN OF ABC TRANSPORTER FOR NATURAL AMINO ACIDS"/>
    <property type="match status" value="1"/>
</dbReference>